<gene>
    <name evidence="10" type="ORF">EAG_06618</name>
</gene>
<reference evidence="10 11" key="1">
    <citation type="journal article" date="2010" name="Science">
        <title>Genomic comparison of the ants Camponotus floridanus and Harpegnathos saltator.</title>
        <authorList>
            <person name="Bonasio R."/>
            <person name="Zhang G."/>
            <person name="Ye C."/>
            <person name="Mutti N.S."/>
            <person name="Fang X."/>
            <person name="Qin N."/>
            <person name="Donahue G."/>
            <person name="Yang P."/>
            <person name="Li Q."/>
            <person name="Li C."/>
            <person name="Zhang P."/>
            <person name="Huang Z."/>
            <person name="Berger S.L."/>
            <person name="Reinberg D."/>
            <person name="Wang J."/>
            <person name="Liebig J."/>
        </authorList>
    </citation>
    <scope>NUCLEOTIDE SEQUENCE [LARGE SCALE GENOMIC DNA]</scope>
    <source>
        <strain evidence="11">C129</strain>
    </source>
</reference>
<dbReference type="InterPro" id="IPR020843">
    <property type="entry name" value="ER"/>
</dbReference>
<dbReference type="GO" id="GO:0016491">
    <property type="term" value="F:oxidoreductase activity"/>
    <property type="evidence" value="ECO:0007669"/>
    <property type="project" value="UniProtKB-KW"/>
</dbReference>
<keyword evidence="6" id="KW-0443">Lipid metabolism</keyword>
<organism evidence="11">
    <name type="scientific">Camponotus floridanus</name>
    <name type="common">Florida carpenter ant</name>
    <dbReference type="NCBI Taxonomy" id="104421"/>
    <lineage>
        <taxon>Eukaryota</taxon>
        <taxon>Metazoa</taxon>
        <taxon>Ecdysozoa</taxon>
        <taxon>Arthropoda</taxon>
        <taxon>Hexapoda</taxon>
        <taxon>Insecta</taxon>
        <taxon>Pterygota</taxon>
        <taxon>Neoptera</taxon>
        <taxon>Endopterygota</taxon>
        <taxon>Hymenoptera</taxon>
        <taxon>Apocrita</taxon>
        <taxon>Aculeata</taxon>
        <taxon>Formicoidea</taxon>
        <taxon>Formicidae</taxon>
        <taxon>Formicinae</taxon>
        <taxon>Camponotus</taxon>
    </lineage>
</organism>
<keyword evidence="3" id="KW-0276">Fatty acid metabolism</keyword>
<keyword evidence="1" id="KW-0596">Phosphopantetheine</keyword>
<dbReference type="OrthoDB" id="329835at2759"/>
<keyword evidence="11" id="KW-1185">Reference proteome</keyword>
<sequence>MLSKDRRLIYSSKCRYAVINPVLHKQLLNVLPKEDELPIYNYKNVNIIRSGGIELRDVKFTTSQRQQKTARSKHERYVFVPYENSRNLVLKDPKKEKIHALTVLLQIVCENVTTSRIKAVEVANNRVAEELLVPLVHDILSCDPFITIDLEVAVNSTRDYATDFDEMNINFNIIKWDANDIFPAQNMHLVIAAEVLSGQACIVLKNLAATLSSNCFILLEESDTFSSKDLKIALKEANLMLIGKQIDSSGKSYFLLRKRKMRKELILIQITAKDFSWLTNAKAAFRKFDSLVGFITCMRREIANVRYFFIQDNNAPKFDLLSQFYVEQLEKGLMANVLKDGQWGSYRHLQLDQHNYVELEHVYVDTLTTGNLNSLEWIQSPFTYYQAKYPNTLHRILLAIGKLSTDALSSLGLATEDYVLGFEFSGRDANGCRVMGLTKSSGLATTVLPDSDFLWKVPDKWTLEQAATIPVAYVTSYYALFVRGRLKAGENVLIHSGASAVGLAAINIALHAGCTVFATVGTEEKRLYLKKTFSQLTAHWQFPRYEF</sequence>
<dbReference type="Gene3D" id="3.90.180.10">
    <property type="entry name" value="Medium-chain alcohol dehydrogenases, catalytic domain"/>
    <property type="match status" value="1"/>
</dbReference>
<dbReference type="PANTHER" id="PTHR43775">
    <property type="entry name" value="FATTY ACID SYNTHASE"/>
    <property type="match status" value="1"/>
</dbReference>
<evidence type="ECO:0000256" key="3">
    <source>
        <dbReference type="ARBA" id="ARBA00022832"/>
    </source>
</evidence>
<dbReference type="Gene3D" id="3.40.50.150">
    <property type="entry name" value="Vaccinia Virus protein VP39"/>
    <property type="match status" value="1"/>
</dbReference>
<keyword evidence="8" id="KW-0511">Multifunctional enzyme</keyword>
<dbReference type="InterPro" id="IPR036291">
    <property type="entry name" value="NAD(P)-bd_dom_sf"/>
</dbReference>
<dbReference type="InParanoid" id="E2AF48"/>
<name>E2AF48_CAMFO</name>
<evidence type="ECO:0000256" key="6">
    <source>
        <dbReference type="ARBA" id="ARBA00023098"/>
    </source>
</evidence>
<keyword evidence="2" id="KW-0444">Lipid biosynthesis</keyword>
<evidence type="ECO:0000256" key="8">
    <source>
        <dbReference type="ARBA" id="ARBA00023268"/>
    </source>
</evidence>
<dbReference type="Gene3D" id="3.10.129.110">
    <property type="entry name" value="Polyketide synthase dehydratase"/>
    <property type="match status" value="1"/>
</dbReference>
<dbReference type="GO" id="GO:0006633">
    <property type="term" value="P:fatty acid biosynthetic process"/>
    <property type="evidence" value="ECO:0007669"/>
    <property type="project" value="UniProtKB-KW"/>
</dbReference>
<dbReference type="InterPro" id="IPR050091">
    <property type="entry name" value="PKS_NRPS_Biosynth_Enz"/>
</dbReference>
<dbReference type="Gene3D" id="3.40.50.720">
    <property type="entry name" value="NAD(P)-binding Rossmann-like Domain"/>
    <property type="match status" value="1"/>
</dbReference>
<evidence type="ECO:0000256" key="1">
    <source>
        <dbReference type="ARBA" id="ARBA00022450"/>
    </source>
</evidence>
<dbReference type="GO" id="GO:0004312">
    <property type="term" value="F:fatty acid synthase activity"/>
    <property type="evidence" value="ECO:0007669"/>
    <property type="project" value="TreeGrafter"/>
</dbReference>
<feature type="domain" description="Enoyl reductase (ER)" evidence="9">
    <location>
        <begin position="370"/>
        <end position="544"/>
    </location>
</feature>
<dbReference type="STRING" id="104421.E2AF48"/>
<evidence type="ECO:0000259" key="9">
    <source>
        <dbReference type="SMART" id="SM00829"/>
    </source>
</evidence>
<dbReference type="InterPro" id="IPR029063">
    <property type="entry name" value="SAM-dependent_MTases_sf"/>
</dbReference>
<evidence type="ECO:0000256" key="2">
    <source>
        <dbReference type="ARBA" id="ARBA00022516"/>
    </source>
</evidence>
<dbReference type="OMA" id="FEWISHI"/>
<evidence type="ECO:0000256" key="5">
    <source>
        <dbReference type="ARBA" id="ARBA00023002"/>
    </source>
</evidence>
<dbReference type="SMART" id="SM00829">
    <property type="entry name" value="PKS_ER"/>
    <property type="match status" value="1"/>
</dbReference>
<evidence type="ECO:0000313" key="10">
    <source>
        <dbReference type="EMBL" id="EFN67938.1"/>
    </source>
</evidence>
<dbReference type="SUPFAM" id="SSF51735">
    <property type="entry name" value="NAD(P)-binding Rossmann-fold domains"/>
    <property type="match status" value="1"/>
</dbReference>
<dbReference type="InterPro" id="IPR049391">
    <property type="entry name" value="FAS_pseudo-KR"/>
</dbReference>
<dbReference type="CDD" id="cd05195">
    <property type="entry name" value="enoyl_red"/>
    <property type="match status" value="1"/>
</dbReference>
<evidence type="ECO:0000256" key="4">
    <source>
        <dbReference type="ARBA" id="ARBA00022857"/>
    </source>
</evidence>
<keyword evidence="5" id="KW-0560">Oxidoreductase</keyword>
<dbReference type="AlphaFoldDB" id="E2AF48"/>
<dbReference type="PANTHER" id="PTHR43775:SF7">
    <property type="entry name" value="FATTY ACID SYNTHASE"/>
    <property type="match status" value="1"/>
</dbReference>
<protein>
    <submittedName>
        <fullName evidence="10">Fatty acid synthase</fullName>
    </submittedName>
</protein>
<keyword evidence="4" id="KW-0521">NADP</keyword>
<dbReference type="InterPro" id="IPR042104">
    <property type="entry name" value="PKS_dehydratase_sf"/>
</dbReference>
<dbReference type="Proteomes" id="UP000000311">
    <property type="component" value="Unassembled WGS sequence"/>
</dbReference>
<dbReference type="SUPFAM" id="SSF50129">
    <property type="entry name" value="GroES-like"/>
    <property type="match status" value="1"/>
</dbReference>
<dbReference type="Pfam" id="PF21149">
    <property type="entry name" value="FAS_pseudo-KR"/>
    <property type="match status" value="1"/>
</dbReference>
<dbReference type="InterPro" id="IPR011032">
    <property type="entry name" value="GroES-like_sf"/>
</dbReference>
<dbReference type="EMBL" id="GL439005">
    <property type="protein sequence ID" value="EFN67938.1"/>
    <property type="molecule type" value="Genomic_DNA"/>
</dbReference>
<proteinExistence type="predicted"/>
<accession>E2AF48</accession>
<evidence type="ECO:0000256" key="7">
    <source>
        <dbReference type="ARBA" id="ARBA00023160"/>
    </source>
</evidence>
<keyword evidence="7" id="KW-0275">Fatty acid biosynthesis</keyword>
<evidence type="ECO:0000313" key="11">
    <source>
        <dbReference type="Proteomes" id="UP000000311"/>
    </source>
</evidence>